<dbReference type="PROSITE" id="PS01224">
    <property type="entry name" value="ARGC"/>
    <property type="match status" value="1"/>
</dbReference>
<dbReference type="HAMAP" id="MF_00150">
    <property type="entry name" value="ArgC_type1"/>
    <property type="match status" value="1"/>
</dbReference>
<evidence type="ECO:0000256" key="7">
    <source>
        <dbReference type="ARBA" id="ARBA00050557"/>
    </source>
</evidence>
<evidence type="ECO:0000256" key="5">
    <source>
        <dbReference type="ARBA" id="ARBA00022857"/>
    </source>
</evidence>
<dbReference type="Proteomes" id="UP001485043">
    <property type="component" value="Unassembled WGS sequence"/>
</dbReference>
<dbReference type="PANTHER" id="PTHR32338:SF10">
    <property type="entry name" value="N-ACETYL-GAMMA-GLUTAMYL-PHOSPHATE REDUCTASE, CHLOROPLASTIC-RELATED"/>
    <property type="match status" value="1"/>
</dbReference>
<evidence type="ECO:0000256" key="2">
    <source>
        <dbReference type="ARBA" id="ARBA00013072"/>
    </source>
</evidence>
<evidence type="ECO:0000256" key="12">
    <source>
        <dbReference type="SAM" id="MobiDB-lite"/>
    </source>
</evidence>
<dbReference type="InterPro" id="IPR036291">
    <property type="entry name" value="NAD(P)-bd_dom_sf"/>
</dbReference>
<dbReference type="SUPFAM" id="SSF51735">
    <property type="entry name" value="NAD(P)-binding Rossmann-fold domains"/>
    <property type="match status" value="1"/>
</dbReference>
<evidence type="ECO:0000256" key="9">
    <source>
        <dbReference type="ARBA" id="ARBA00067665"/>
    </source>
</evidence>
<keyword evidence="6" id="KW-0560">Oxidoreductase</keyword>
<evidence type="ECO:0000259" key="13">
    <source>
        <dbReference type="SMART" id="SM00859"/>
    </source>
</evidence>
<keyword evidence="5" id="KW-0521">NADP</keyword>
<dbReference type="Gene3D" id="3.40.50.720">
    <property type="entry name" value="NAD(P)-binding Rossmann-like Domain"/>
    <property type="match status" value="1"/>
</dbReference>
<dbReference type="CDD" id="cd17895">
    <property type="entry name" value="AGPR_1_N"/>
    <property type="match status" value="1"/>
</dbReference>
<evidence type="ECO:0000256" key="10">
    <source>
        <dbReference type="ARBA" id="ARBA00076903"/>
    </source>
</evidence>
<dbReference type="GO" id="GO:0051287">
    <property type="term" value="F:NAD binding"/>
    <property type="evidence" value="ECO:0007669"/>
    <property type="project" value="InterPro"/>
</dbReference>
<keyword evidence="15" id="KW-1185">Reference proteome</keyword>
<dbReference type="FunFam" id="3.30.360.10:FF:000014">
    <property type="entry name" value="N-acetyl-gamma-glutamyl-phosphate reductase"/>
    <property type="match status" value="1"/>
</dbReference>
<dbReference type="InterPro" id="IPR023013">
    <property type="entry name" value="AGPR_AS"/>
</dbReference>
<dbReference type="SUPFAM" id="SSF55347">
    <property type="entry name" value="Glyceraldehyde-3-phosphate dehydrogenase-like, C-terminal domain"/>
    <property type="match status" value="1"/>
</dbReference>
<keyword evidence="3" id="KW-0055">Arginine biosynthesis</keyword>
<dbReference type="InterPro" id="IPR058924">
    <property type="entry name" value="AGPR_dimerisation_dom"/>
</dbReference>
<dbReference type="GO" id="GO:0003942">
    <property type="term" value="F:N-acetyl-gamma-glutamyl-phosphate reductase activity"/>
    <property type="evidence" value="ECO:0007669"/>
    <property type="project" value="UniProtKB-EC"/>
</dbReference>
<comment type="pathway">
    <text evidence="1">Amino-acid biosynthesis; L-arginine biosynthesis; N(2)-acetyl-L-ornithine from L-glutamate: step 3/4.</text>
</comment>
<keyword evidence="4" id="KW-0028">Amino-acid biosynthesis</keyword>
<comment type="catalytic activity">
    <reaction evidence="7">
        <text>N-acetyl-L-glutamate 5-semialdehyde + phosphate + NADP(+) = N-acetyl-L-glutamyl 5-phosphate + NADPH + H(+)</text>
        <dbReference type="Rhea" id="RHEA:21588"/>
        <dbReference type="ChEBI" id="CHEBI:15378"/>
        <dbReference type="ChEBI" id="CHEBI:29123"/>
        <dbReference type="ChEBI" id="CHEBI:43474"/>
        <dbReference type="ChEBI" id="CHEBI:57783"/>
        <dbReference type="ChEBI" id="CHEBI:57936"/>
        <dbReference type="ChEBI" id="CHEBI:58349"/>
        <dbReference type="EC" id="1.2.1.38"/>
    </reaction>
</comment>
<feature type="compositionally biased region" description="Low complexity" evidence="12">
    <location>
        <begin position="7"/>
        <end position="22"/>
    </location>
</feature>
<feature type="active site" evidence="11">
    <location>
        <position position="200"/>
    </location>
</feature>
<dbReference type="EC" id="1.2.1.38" evidence="2"/>
<dbReference type="Pfam" id="PF22698">
    <property type="entry name" value="Semialdhyde_dhC_1"/>
    <property type="match status" value="1"/>
</dbReference>
<dbReference type="PANTHER" id="PTHR32338">
    <property type="entry name" value="N-ACETYL-GAMMA-GLUTAMYL-PHOSPHATE REDUCTASE, CHLOROPLASTIC-RELATED-RELATED"/>
    <property type="match status" value="1"/>
</dbReference>
<dbReference type="InterPro" id="IPR000534">
    <property type="entry name" value="Semialdehyde_DH_NAD-bd"/>
</dbReference>
<comment type="similarity">
    <text evidence="8">Belongs to the NAGSA dehydrogenase family. Type 1 subfamily.</text>
</comment>
<sequence>MQAAMLTRPAPAQAQQASRTTTVPAVLQSRPRVSCQVATQEAPSQMSAAPKNVRTAVMGASGYTGEEVVRLLSLHPTFAVSALTADSQAGKAFSDIYPHLVTATQVPTMVKIADVDWSEIDAAFCCLPHATTQEVIKSLPQHVKVVDLSADFRLQNVDTYREWYGGEHKAPELQREAVYGLTEIYREEIKNARLIANPGCYPTSVQLPLYPLLAAGLIQHEDIIVDAKSGVSGAGRSAKVNLLYTEIAEGINSYGVTKHRHMPEIEQGLSDAAKTDVTISFTPHLMPMTRGMQSTIYVKLAGGATVDELRTALKTRYDAEPFVTVLGEGVIPHTRYVRGSNHVHISVFPDRLKGRAIVICVLDNLVKGASGQAIQNLNLISGIPETTGLLQAAMFP</sequence>
<accession>A0AAW1T1H6</accession>
<proteinExistence type="inferred from homology"/>
<dbReference type="Pfam" id="PF01118">
    <property type="entry name" value="Semialdhyde_dh"/>
    <property type="match status" value="1"/>
</dbReference>
<organism evidence="14 15">
    <name type="scientific">Apatococcus fuscideae</name>
    <dbReference type="NCBI Taxonomy" id="2026836"/>
    <lineage>
        <taxon>Eukaryota</taxon>
        <taxon>Viridiplantae</taxon>
        <taxon>Chlorophyta</taxon>
        <taxon>core chlorophytes</taxon>
        <taxon>Trebouxiophyceae</taxon>
        <taxon>Chlorellales</taxon>
        <taxon>Chlorellaceae</taxon>
        <taxon>Apatococcus</taxon>
    </lineage>
</organism>
<dbReference type="SMART" id="SM00859">
    <property type="entry name" value="Semialdhyde_dh"/>
    <property type="match status" value="1"/>
</dbReference>
<dbReference type="InterPro" id="IPR000706">
    <property type="entry name" value="AGPR_type-1"/>
</dbReference>
<dbReference type="InterPro" id="IPR050085">
    <property type="entry name" value="AGPR"/>
</dbReference>
<dbReference type="EMBL" id="JALJOV010000608">
    <property type="protein sequence ID" value="KAK9862424.1"/>
    <property type="molecule type" value="Genomic_DNA"/>
</dbReference>
<feature type="region of interest" description="Disordered" evidence="12">
    <location>
        <begin position="1"/>
        <end position="23"/>
    </location>
</feature>
<evidence type="ECO:0000256" key="3">
    <source>
        <dbReference type="ARBA" id="ARBA00022571"/>
    </source>
</evidence>
<name>A0AAW1T1H6_9CHLO</name>
<evidence type="ECO:0000256" key="6">
    <source>
        <dbReference type="ARBA" id="ARBA00023002"/>
    </source>
</evidence>
<evidence type="ECO:0000256" key="1">
    <source>
        <dbReference type="ARBA" id="ARBA00004862"/>
    </source>
</evidence>
<dbReference type="AlphaFoldDB" id="A0AAW1T1H6"/>
<comment type="caution">
    <text evidence="14">The sequence shown here is derived from an EMBL/GenBank/DDBJ whole genome shotgun (WGS) entry which is preliminary data.</text>
</comment>
<protein>
    <recommendedName>
        <fullName evidence="9">Probable N-acetyl-gamma-glutamyl-phosphate reductase, chloroplastic</fullName>
        <ecNumber evidence="2">1.2.1.38</ecNumber>
    </recommendedName>
    <alternativeName>
        <fullName evidence="10">N-acetyl-glutamate semialdehyde dehydrogenase</fullName>
    </alternativeName>
</protein>
<dbReference type="CDD" id="cd23934">
    <property type="entry name" value="AGPR_1_C"/>
    <property type="match status" value="1"/>
</dbReference>
<dbReference type="Gene3D" id="3.30.360.10">
    <property type="entry name" value="Dihydrodipicolinate Reductase, domain 2"/>
    <property type="match status" value="1"/>
</dbReference>
<gene>
    <name evidence="14" type="ORF">WJX84_012137</name>
</gene>
<dbReference type="NCBIfam" id="TIGR01850">
    <property type="entry name" value="argC"/>
    <property type="match status" value="1"/>
</dbReference>
<evidence type="ECO:0000313" key="15">
    <source>
        <dbReference type="Proteomes" id="UP001485043"/>
    </source>
</evidence>
<dbReference type="GO" id="GO:0006526">
    <property type="term" value="P:L-arginine biosynthetic process"/>
    <property type="evidence" value="ECO:0007669"/>
    <property type="project" value="UniProtKB-KW"/>
</dbReference>
<dbReference type="GO" id="GO:0070401">
    <property type="term" value="F:NADP+ binding"/>
    <property type="evidence" value="ECO:0007669"/>
    <property type="project" value="InterPro"/>
</dbReference>
<evidence type="ECO:0000313" key="14">
    <source>
        <dbReference type="EMBL" id="KAK9862424.1"/>
    </source>
</evidence>
<evidence type="ECO:0000256" key="11">
    <source>
        <dbReference type="PROSITE-ProRule" id="PRU10010"/>
    </source>
</evidence>
<reference evidence="14 15" key="1">
    <citation type="journal article" date="2024" name="Nat. Commun.">
        <title>Phylogenomics reveals the evolutionary origins of lichenization in chlorophyte algae.</title>
        <authorList>
            <person name="Puginier C."/>
            <person name="Libourel C."/>
            <person name="Otte J."/>
            <person name="Skaloud P."/>
            <person name="Haon M."/>
            <person name="Grisel S."/>
            <person name="Petersen M."/>
            <person name="Berrin J.G."/>
            <person name="Delaux P.M."/>
            <person name="Dal Grande F."/>
            <person name="Keller J."/>
        </authorList>
    </citation>
    <scope>NUCLEOTIDE SEQUENCE [LARGE SCALE GENOMIC DNA]</scope>
    <source>
        <strain evidence="14 15">SAG 2523</strain>
    </source>
</reference>
<evidence type="ECO:0000256" key="8">
    <source>
        <dbReference type="ARBA" id="ARBA00060921"/>
    </source>
</evidence>
<feature type="domain" description="Semialdehyde dehydrogenase NAD-binding" evidence="13">
    <location>
        <begin position="54"/>
        <end position="192"/>
    </location>
</feature>
<evidence type="ECO:0000256" key="4">
    <source>
        <dbReference type="ARBA" id="ARBA00022605"/>
    </source>
</evidence>